<keyword evidence="5" id="KW-0325">Glycoprotein</keyword>
<dbReference type="AlphaFoldDB" id="A0A7I8VDF4"/>
<keyword evidence="3 6" id="KW-0732">Signal</keyword>
<reference evidence="8 9" key="1">
    <citation type="submission" date="2020-08" db="EMBL/GenBank/DDBJ databases">
        <authorList>
            <person name="Hejnol A."/>
        </authorList>
    </citation>
    <scope>NUCLEOTIDE SEQUENCE [LARGE SCALE GENOMIC DNA]</scope>
</reference>
<dbReference type="GO" id="GO:0017147">
    <property type="term" value="F:Wnt-protein binding"/>
    <property type="evidence" value="ECO:0007669"/>
    <property type="project" value="InterPro"/>
</dbReference>
<feature type="chain" id="PRO_5029856485" evidence="6">
    <location>
        <begin position="22"/>
        <end position="484"/>
    </location>
</feature>
<evidence type="ECO:0000313" key="8">
    <source>
        <dbReference type="EMBL" id="CAD5113967.1"/>
    </source>
</evidence>
<comment type="caution">
    <text evidence="8">The sequence shown here is derived from an EMBL/GenBank/DDBJ whole genome shotgun (WGS) entry which is preliminary data.</text>
</comment>
<keyword evidence="4" id="KW-0472">Membrane</keyword>
<comment type="subcellular location">
    <subcellularLocation>
        <location evidence="1">Membrane</location>
        <topology evidence="1">Single-pass membrane protein</topology>
    </subcellularLocation>
</comment>
<evidence type="ECO:0000256" key="1">
    <source>
        <dbReference type="ARBA" id="ARBA00004167"/>
    </source>
</evidence>
<keyword evidence="9" id="KW-1185">Reference proteome</keyword>
<gene>
    <name evidence="8" type="ORF">DGYR_LOCUS2863</name>
</gene>
<evidence type="ECO:0000256" key="3">
    <source>
        <dbReference type="ARBA" id="ARBA00022729"/>
    </source>
</evidence>
<dbReference type="InterPro" id="IPR029405">
    <property type="entry name" value="APCDD1_dom"/>
</dbReference>
<dbReference type="OrthoDB" id="5985602at2759"/>
<evidence type="ECO:0000256" key="2">
    <source>
        <dbReference type="ARBA" id="ARBA00022692"/>
    </source>
</evidence>
<evidence type="ECO:0000256" key="5">
    <source>
        <dbReference type="ARBA" id="ARBA00023180"/>
    </source>
</evidence>
<accession>A0A7I8VDF4</accession>
<dbReference type="SMART" id="SM01352">
    <property type="entry name" value="APCDDC"/>
    <property type="match status" value="2"/>
</dbReference>
<keyword evidence="2" id="KW-0812">Transmembrane</keyword>
<dbReference type="Pfam" id="PF14921">
    <property type="entry name" value="APCDDC"/>
    <property type="match status" value="2"/>
</dbReference>
<evidence type="ECO:0000313" key="9">
    <source>
        <dbReference type="Proteomes" id="UP000549394"/>
    </source>
</evidence>
<evidence type="ECO:0000256" key="6">
    <source>
        <dbReference type="SAM" id="SignalP"/>
    </source>
</evidence>
<dbReference type="PANTHER" id="PTHR31021">
    <property type="entry name" value="ADENOMATOSIS POLYPOSIS COLI DOWN-REGULATED 1"/>
    <property type="match status" value="1"/>
</dbReference>
<dbReference type="GO" id="GO:0030178">
    <property type="term" value="P:negative regulation of Wnt signaling pathway"/>
    <property type="evidence" value="ECO:0007669"/>
    <property type="project" value="InterPro"/>
</dbReference>
<dbReference type="PANTHER" id="PTHR31021:SF1">
    <property type="entry name" value="CHROMOSOME UNDETERMINED SCAFFOLD_56, WHOLE GENOME SHOTGUN SEQUENCE"/>
    <property type="match status" value="1"/>
</dbReference>
<dbReference type="InterPro" id="IPR042425">
    <property type="entry name" value="APCDD1"/>
</dbReference>
<evidence type="ECO:0000259" key="7">
    <source>
        <dbReference type="SMART" id="SM01352"/>
    </source>
</evidence>
<feature type="domain" description="APCDD1" evidence="7">
    <location>
        <begin position="25"/>
        <end position="257"/>
    </location>
</feature>
<dbReference type="GO" id="GO:0005886">
    <property type="term" value="C:plasma membrane"/>
    <property type="evidence" value="ECO:0007669"/>
    <property type="project" value="InterPro"/>
</dbReference>
<evidence type="ECO:0000256" key="4">
    <source>
        <dbReference type="ARBA" id="ARBA00023136"/>
    </source>
</evidence>
<proteinExistence type="predicted"/>
<feature type="domain" description="APCDD1" evidence="7">
    <location>
        <begin position="258"/>
        <end position="457"/>
    </location>
</feature>
<dbReference type="EMBL" id="CAJFCJ010000004">
    <property type="protein sequence ID" value="CAD5113967.1"/>
    <property type="molecule type" value="Genomic_DNA"/>
</dbReference>
<protein>
    <submittedName>
        <fullName evidence="8">DgyrCDS3131</fullName>
    </submittedName>
</protein>
<dbReference type="Proteomes" id="UP000549394">
    <property type="component" value="Unassembled WGS sequence"/>
</dbReference>
<name>A0A7I8VDF4_9ANNE</name>
<feature type="signal peptide" evidence="6">
    <location>
        <begin position="1"/>
        <end position="21"/>
    </location>
</feature>
<sequence length="484" mass="56392">MDYQALVIWLLQIILFDSGYMKRDVCSPLVRRMYDREIEDVTKTELEGEWTSDRCEVRSGPEYITRKYTVYTNDIFDFTQFYYGDADCTHPIFSITSQGSWTVSSKSRIISPGIYNSDYRLYRVVMMAYTEEVAAKLYSIINSTCSEKIWTKAWHPRESYVILHYVEHHDNTIDYDCTFSFDFSLNELQLVRVESSVENKQSIKKLLLGDVHTHRKIRKGYRPTAFQAPLLSANTKKCSVCKVIAKSDIKRPPILHHHGRTIAWDSLTGEWFSERCESRPGFHFLTRRLSFSSHGEWRGYYHYYSDVLCRDPLYTIKFYGSYKKFDYHRHMKAVRKLVLIAKRGSLKVEDQRISDSVNNPLQSPCGIRGSWKVGVEQDITKYHGCAALGIALPFQKRQIARVQRIHHHTELLMGEWATSSNKHNYTPTSFQPPLKYCGKFERKLDKMSPNSVISKPYWGPMGGATCCICEKFIVLLLCFLSLLF</sequence>
<organism evidence="8 9">
    <name type="scientific">Dimorphilus gyrociliatus</name>
    <dbReference type="NCBI Taxonomy" id="2664684"/>
    <lineage>
        <taxon>Eukaryota</taxon>
        <taxon>Metazoa</taxon>
        <taxon>Spiralia</taxon>
        <taxon>Lophotrochozoa</taxon>
        <taxon>Annelida</taxon>
        <taxon>Polychaeta</taxon>
        <taxon>Polychaeta incertae sedis</taxon>
        <taxon>Dinophilidae</taxon>
        <taxon>Dimorphilus</taxon>
    </lineage>
</organism>